<reference evidence="2 3" key="1">
    <citation type="submission" date="2017-03" db="EMBL/GenBank/DDBJ databases">
        <title>Genome analysis of strain PAMC 26510.</title>
        <authorList>
            <person name="Oh H.-M."/>
            <person name="Yang J.-A."/>
        </authorList>
    </citation>
    <scope>NUCLEOTIDE SEQUENCE [LARGE SCALE GENOMIC DNA]</scope>
    <source>
        <strain evidence="2 3">PAMC 26510</strain>
    </source>
</reference>
<sequence length="43" mass="4513">MLGGRGIRYIPAPVHPASRSPMQGQNCKQHGKPQGPSEGWSGG</sequence>
<evidence type="ECO:0000256" key="1">
    <source>
        <dbReference type="SAM" id="MobiDB-lite"/>
    </source>
</evidence>
<dbReference type="EMBL" id="NBTY01000212">
    <property type="protein sequence ID" value="OTP65801.1"/>
    <property type="molecule type" value="Genomic_DNA"/>
</dbReference>
<name>A0A242M3N9_CABSO</name>
<evidence type="ECO:0000313" key="3">
    <source>
        <dbReference type="Proteomes" id="UP000194546"/>
    </source>
</evidence>
<dbReference type="AlphaFoldDB" id="A0A242M3N9"/>
<comment type="caution">
    <text evidence="2">The sequence shown here is derived from an EMBL/GenBank/DDBJ whole genome shotgun (WGS) entry which is preliminary data.</text>
</comment>
<proteinExistence type="predicted"/>
<accession>A0A242M3N9</accession>
<organism evidence="2 3">
    <name type="scientific">Caballeronia sordidicola</name>
    <name type="common">Burkholderia sordidicola</name>
    <dbReference type="NCBI Taxonomy" id="196367"/>
    <lineage>
        <taxon>Bacteria</taxon>
        <taxon>Pseudomonadati</taxon>
        <taxon>Pseudomonadota</taxon>
        <taxon>Betaproteobacteria</taxon>
        <taxon>Burkholderiales</taxon>
        <taxon>Burkholderiaceae</taxon>
        <taxon>Caballeronia</taxon>
    </lineage>
</organism>
<protein>
    <submittedName>
        <fullName evidence="2">Uncharacterized protein</fullName>
    </submittedName>
</protein>
<evidence type="ECO:0000313" key="2">
    <source>
        <dbReference type="EMBL" id="OTP65801.1"/>
    </source>
</evidence>
<gene>
    <name evidence="2" type="ORF">PAMC26510_36835</name>
</gene>
<feature type="region of interest" description="Disordered" evidence="1">
    <location>
        <begin position="1"/>
        <end position="43"/>
    </location>
</feature>
<dbReference type="Proteomes" id="UP000194546">
    <property type="component" value="Unassembled WGS sequence"/>
</dbReference>